<evidence type="ECO:0000259" key="1">
    <source>
        <dbReference type="Pfam" id="PF04389"/>
    </source>
</evidence>
<accession>A0A7V2AVX0</accession>
<dbReference type="SUPFAM" id="SSF82171">
    <property type="entry name" value="DPP6 N-terminal domain-like"/>
    <property type="match status" value="1"/>
</dbReference>
<dbReference type="PANTHER" id="PTHR12147:SF26">
    <property type="entry name" value="PEPTIDASE M28 DOMAIN-CONTAINING PROTEIN"/>
    <property type="match status" value="1"/>
</dbReference>
<dbReference type="SUPFAM" id="SSF53187">
    <property type="entry name" value="Zn-dependent exopeptidases"/>
    <property type="match status" value="1"/>
</dbReference>
<dbReference type="PANTHER" id="PTHR12147">
    <property type="entry name" value="METALLOPEPTIDASE M28 FAMILY MEMBER"/>
    <property type="match status" value="1"/>
</dbReference>
<dbReference type="AlphaFoldDB" id="A0A7V2AVX0"/>
<name>A0A7V2AVX0_UNCEI</name>
<proteinExistence type="predicted"/>
<feature type="non-terminal residue" evidence="2">
    <location>
        <position position="517"/>
    </location>
</feature>
<dbReference type="Proteomes" id="UP000886069">
    <property type="component" value="Unassembled WGS sequence"/>
</dbReference>
<reference evidence="2" key="1">
    <citation type="journal article" date="2020" name="mSystems">
        <title>Genome- and Community-Level Interaction Insights into Carbon Utilization and Element Cycling Functions of Hydrothermarchaeota in Hydrothermal Sediment.</title>
        <authorList>
            <person name="Zhou Z."/>
            <person name="Liu Y."/>
            <person name="Xu W."/>
            <person name="Pan J."/>
            <person name="Luo Z.H."/>
            <person name="Li M."/>
        </authorList>
    </citation>
    <scope>NUCLEOTIDE SEQUENCE [LARGE SCALE GENOMIC DNA]</scope>
    <source>
        <strain evidence="2">SpSt-1233</strain>
    </source>
</reference>
<evidence type="ECO:0000313" key="2">
    <source>
        <dbReference type="EMBL" id="HER44205.1"/>
    </source>
</evidence>
<dbReference type="EMBL" id="DSEC01000502">
    <property type="protein sequence ID" value="HER44205.1"/>
    <property type="molecule type" value="Genomic_DNA"/>
</dbReference>
<organism evidence="2">
    <name type="scientific">Eiseniibacteriota bacterium</name>
    <dbReference type="NCBI Taxonomy" id="2212470"/>
    <lineage>
        <taxon>Bacteria</taxon>
        <taxon>Candidatus Eiseniibacteriota</taxon>
    </lineage>
</organism>
<feature type="domain" description="Peptidase M28" evidence="1">
    <location>
        <begin position="334"/>
        <end position="516"/>
    </location>
</feature>
<dbReference type="Gene3D" id="2.130.10.10">
    <property type="entry name" value="YVTN repeat-like/Quinoprotein amine dehydrogenase"/>
    <property type="match status" value="1"/>
</dbReference>
<dbReference type="InterPro" id="IPR036278">
    <property type="entry name" value="Sialidase_sf"/>
</dbReference>
<dbReference type="GO" id="GO:0006508">
    <property type="term" value="P:proteolysis"/>
    <property type="evidence" value="ECO:0007669"/>
    <property type="project" value="InterPro"/>
</dbReference>
<comment type="caution">
    <text evidence="2">The sequence shown here is derived from an EMBL/GenBank/DDBJ whole genome shotgun (WGS) entry which is preliminary data.</text>
</comment>
<gene>
    <name evidence="2" type="ORF">ENO08_07075</name>
</gene>
<dbReference type="Gene3D" id="3.40.630.10">
    <property type="entry name" value="Zn peptidases"/>
    <property type="match status" value="1"/>
</dbReference>
<dbReference type="Pfam" id="PF04389">
    <property type="entry name" value="Peptidase_M28"/>
    <property type="match status" value="1"/>
</dbReference>
<dbReference type="InterPro" id="IPR007484">
    <property type="entry name" value="Peptidase_M28"/>
</dbReference>
<dbReference type="GO" id="GO:0008235">
    <property type="term" value="F:metalloexopeptidase activity"/>
    <property type="evidence" value="ECO:0007669"/>
    <property type="project" value="InterPro"/>
</dbReference>
<sequence length="517" mass="55390">MKDLACLYLLDEIRGYGYEPFVQSFLLGVDRASLTGLEVSPGGDSLWVAEIDGSVYLATAAAGWDDPRQMTSIEGEVHDLELDPAGRLWAACGLPNGNLGEIRRSADGGMTWESIYSGQQVLSIYDIEIEGDNAVAVGSYGTVLIAVFGGQAWGVADPAVFRYQSLYGAAASGPGHFWLVTMDGSLFETPDLGARWFESDLAARPLHAIDFFGPRHGVIVGDRISFHTADGGATWTEAPAEADLRHVSMADSERVLAGGAAGELYYSGDGGASWSGLECGGGEQVYRTAASGDGLFWAAGGNELRRIEDTAPLDCAVYLYNDTIMGSNISFLHEGGAAPERRILMTAHYDSYSADYDECAPGADDNATGVSAVLQAARALRGSSTEKSVEFVLFDGEELGLKGSSYFASTLDPDVEYEAVVNLDMLGYDHGVDRSLLIAGREENAADSLIAELIIGAAADLGLEIYPFFAPGAALSSDHRSFWSMEMPSILLIEGYREELTPRYHTCYDIADFIDYT</sequence>
<dbReference type="InterPro" id="IPR015943">
    <property type="entry name" value="WD40/YVTN_repeat-like_dom_sf"/>
</dbReference>
<dbReference type="InterPro" id="IPR045175">
    <property type="entry name" value="M28_fam"/>
</dbReference>
<dbReference type="SUPFAM" id="SSF50939">
    <property type="entry name" value="Sialidases"/>
    <property type="match status" value="1"/>
</dbReference>
<protein>
    <submittedName>
        <fullName evidence="2">M28 family peptidase</fullName>
    </submittedName>
</protein>